<feature type="domain" description="EamA" evidence="8">
    <location>
        <begin position="6"/>
        <end position="135"/>
    </location>
</feature>
<dbReference type="EMBL" id="SNZG01000037">
    <property type="protein sequence ID" value="TDR34543.1"/>
    <property type="molecule type" value="Genomic_DNA"/>
</dbReference>
<dbReference type="OrthoDB" id="9804865at2"/>
<feature type="transmembrane region" description="Helical" evidence="7">
    <location>
        <begin position="142"/>
        <end position="163"/>
    </location>
</feature>
<evidence type="ECO:0000256" key="6">
    <source>
        <dbReference type="ARBA" id="ARBA00023136"/>
    </source>
</evidence>
<dbReference type="InterPro" id="IPR000620">
    <property type="entry name" value="EamA_dom"/>
</dbReference>
<dbReference type="InterPro" id="IPR037185">
    <property type="entry name" value="EmrE-like"/>
</dbReference>
<keyword evidence="4 7" id="KW-0812">Transmembrane</keyword>
<keyword evidence="3" id="KW-1003">Cell membrane</keyword>
<dbReference type="EMBL" id="UGNP01000001">
    <property type="protein sequence ID" value="STX11016.1"/>
    <property type="molecule type" value="Genomic_DNA"/>
</dbReference>
<evidence type="ECO:0000313" key="11">
    <source>
        <dbReference type="Proteomes" id="UP000254330"/>
    </source>
</evidence>
<evidence type="ECO:0000256" key="1">
    <source>
        <dbReference type="ARBA" id="ARBA00004651"/>
    </source>
</evidence>
<dbReference type="SUPFAM" id="SSF103481">
    <property type="entry name" value="Multidrug resistance efflux transporter EmrE"/>
    <property type="match status" value="2"/>
</dbReference>
<evidence type="ECO:0000256" key="5">
    <source>
        <dbReference type="ARBA" id="ARBA00022989"/>
    </source>
</evidence>
<reference evidence="9 11" key="1">
    <citation type="submission" date="2018-06" db="EMBL/GenBank/DDBJ databases">
        <authorList>
            <consortium name="Pathogen Informatics"/>
            <person name="Doyle S."/>
        </authorList>
    </citation>
    <scope>NUCLEOTIDE SEQUENCE [LARGE SCALE GENOMIC DNA]</scope>
    <source>
        <strain evidence="9 11">NCTC10597</strain>
    </source>
</reference>
<evidence type="ECO:0000259" key="8">
    <source>
        <dbReference type="Pfam" id="PF00892"/>
    </source>
</evidence>
<evidence type="ECO:0000256" key="3">
    <source>
        <dbReference type="ARBA" id="ARBA00022475"/>
    </source>
</evidence>
<feature type="transmembrane region" description="Helical" evidence="7">
    <location>
        <begin position="175"/>
        <end position="194"/>
    </location>
</feature>
<dbReference type="Proteomes" id="UP000294641">
    <property type="component" value="Unassembled WGS sequence"/>
</dbReference>
<feature type="transmembrane region" description="Helical" evidence="7">
    <location>
        <begin position="261"/>
        <end position="280"/>
    </location>
</feature>
<sequence>MTQQRANLLLVTVSMAWGTSYMFMKVVATDVPPLTIVALRSVIAFVFMWLLFYKRMIRVNWQTLKYSAIVGALLFGIFVGLLLGTKYTSASTAGFLTTTTVVLVPILQMFITRKLPKKNIVIGLALVGVGLAFLTLKNGLSIEMGAVYCLVGAFLYAVHIIVTNRFVRKVDVLQLGIYQLGFGSLYAIVAAFLFETPSLPTTAISWISILGLAFICSAYGFVMQPIAQKYTTPENTGFLFSLEPIFSAIFAFIFLKEIMGVNGYIGAALIMVGVTVANYNSKKKCAIEKMASLQTT</sequence>
<dbReference type="RefSeq" id="WP_109350528.1">
    <property type="nucleotide sequence ID" value="NZ_BJUE01000038.1"/>
</dbReference>
<protein>
    <submittedName>
        <fullName evidence="9">Predicted permease, DMT superfamily</fullName>
    </submittedName>
    <submittedName>
        <fullName evidence="10">Threonine/homoserine efflux transporter RhtA</fullName>
    </submittedName>
</protein>
<dbReference type="Pfam" id="PF00892">
    <property type="entry name" value="EamA"/>
    <property type="match status" value="2"/>
</dbReference>
<feature type="transmembrane region" description="Helical" evidence="7">
    <location>
        <begin position="7"/>
        <end position="28"/>
    </location>
</feature>
<evidence type="ECO:0000256" key="7">
    <source>
        <dbReference type="SAM" id="Phobius"/>
    </source>
</evidence>
<organism evidence="9 11">
    <name type="scientific">Kurthia zopfii</name>
    <dbReference type="NCBI Taxonomy" id="1650"/>
    <lineage>
        <taxon>Bacteria</taxon>
        <taxon>Bacillati</taxon>
        <taxon>Bacillota</taxon>
        <taxon>Bacilli</taxon>
        <taxon>Bacillales</taxon>
        <taxon>Caryophanaceae</taxon>
        <taxon>Kurthia</taxon>
    </lineage>
</organism>
<accession>A0A8B4QE37</accession>
<evidence type="ECO:0000313" key="10">
    <source>
        <dbReference type="EMBL" id="TDR34543.1"/>
    </source>
</evidence>
<gene>
    <name evidence="10" type="ORF">DFR61_13711</name>
    <name evidence="9" type="ORF">NCTC10597_02811</name>
</gene>
<feature type="transmembrane region" description="Helical" evidence="7">
    <location>
        <begin position="89"/>
        <end position="107"/>
    </location>
</feature>
<feature type="transmembrane region" description="Helical" evidence="7">
    <location>
        <begin position="64"/>
        <end position="83"/>
    </location>
</feature>
<comment type="caution">
    <text evidence="9">The sequence shown here is derived from an EMBL/GenBank/DDBJ whole genome shotgun (WGS) entry which is preliminary data.</text>
</comment>
<dbReference type="Proteomes" id="UP000254330">
    <property type="component" value="Unassembled WGS sequence"/>
</dbReference>
<dbReference type="AlphaFoldDB" id="A0A8B4QE37"/>
<evidence type="ECO:0000256" key="4">
    <source>
        <dbReference type="ARBA" id="ARBA00022692"/>
    </source>
</evidence>
<comment type="similarity">
    <text evidence="2">Belongs to the EamA transporter family.</text>
</comment>
<proteinExistence type="inferred from homology"/>
<feature type="transmembrane region" description="Helical" evidence="7">
    <location>
        <begin position="238"/>
        <end position="255"/>
    </location>
</feature>
<comment type="subcellular location">
    <subcellularLocation>
        <location evidence="1">Cell membrane</location>
        <topology evidence="1">Multi-pass membrane protein</topology>
    </subcellularLocation>
</comment>
<keyword evidence="6 7" id="KW-0472">Membrane</keyword>
<feature type="transmembrane region" description="Helical" evidence="7">
    <location>
        <begin position="34"/>
        <end position="52"/>
    </location>
</feature>
<feature type="transmembrane region" description="Helical" evidence="7">
    <location>
        <begin position="119"/>
        <end position="136"/>
    </location>
</feature>
<evidence type="ECO:0000313" key="12">
    <source>
        <dbReference type="Proteomes" id="UP000294641"/>
    </source>
</evidence>
<reference evidence="10 12" key="2">
    <citation type="submission" date="2019-03" db="EMBL/GenBank/DDBJ databases">
        <title>Genomic Encyclopedia of Type Strains, Phase IV (KMG-IV): sequencing the most valuable type-strain genomes for metagenomic binning, comparative biology and taxonomic classification.</title>
        <authorList>
            <person name="Goeker M."/>
        </authorList>
    </citation>
    <scope>NUCLEOTIDE SEQUENCE [LARGE SCALE GENOMIC DNA]</scope>
    <source>
        <strain evidence="10 12">DSM 20580</strain>
    </source>
</reference>
<keyword evidence="5 7" id="KW-1133">Transmembrane helix</keyword>
<dbReference type="InterPro" id="IPR051258">
    <property type="entry name" value="Diverse_Substrate_Transporter"/>
</dbReference>
<dbReference type="PANTHER" id="PTHR42920">
    <property type="entry name" value="OS03G0707200 PROTEIN-RELATED"/>
    <property type="match status" value="1"/>
</dbReference>
<dbReference type="GO" id="GO:0005886">
    <property type="term" value="C:plasma membrane"/>
    <property type="evidence" value="ECO:0007669"/>
    <property type="project" value="UniProtKB-SubCell"/>
</dbReference>
<evidence type="ECO:0000313" key="9">
    <source>
        <dbReference type="EMBL" id="STX11016.1"/>
    </source>
</evidence>
<feature type="transmembrane region" description="Helical" evidence="7">
    <location>
        <begin position="206"/>
        <end position="226"/>
    </location>
</feature>
<dbReference type="PANTHER" id="PTHR42920:SF5">
    <property type="entry name" value="EAMA DOMAIN-CONTAINING PROTEIN"/>
    <property type="match status" value="1"/>
</dbReference>
<evidence type="ECO:0000256" key="2">
    <source>
        <dbReference type="ARBA" id="ARBA00007362"/>
    </source>
</evidence>
<feature type="domain" description="EamA" evidence="8">
    <location>
        <begin position="144"/>
        <end position="278"/>
    </location>
</feature>
<name>A0A8B4QE37_9BACL</name>
<keyword evidence="12" id="KW-1185">Reference proteome</keyword>